<dbReference type="GO" id="GO:0051539">
    <property type="term" value="F:4 iron, 4 sulfur cluster binding"/>
    <property type="evidence" value="ECO:0007669"/>
    <property type="project" value="TreeGrafter"/>
</dbReference>
<evidence type="ECO:0000256" key="5">
    <source>
        <dbReference type="ARBA" id="ARBA00023004"/>
    </source>
</evidence>
<dbReference type="InterPro" id="IPR027417">
    <property type="entry name" value="P-loop_NTPase"/>
</dbReference>
<dbReference type="SUPFAM" id="SSF117916">
    <property type="entry name" value="Fe-S cluster assembly (FSCA) domain-like"/>
    <property type="match status" value="1"/>
</dbReference>
<dbReference type="PROSITE" id="PS01215">
    <property type="entry name" value="MRP"/>
    <property type="match status" value="1"/>
</dbReference>
<dbReference type="FunFam" id="3.30.300.130:FF:000020">
    <property type="entry name" value="Iron-sulfur cluster carrier protein"/>
    <property type="match status" value="1"/>
</dbReference>
<dbReference type="GO" id="GO:0016887">
    <property type="term" value="F:ATP hydrolysis activity"/>
    <property type="evidence" value="ECO:0007669"/>
    <property type="project" value="UniProtKB-UniRule"/>
</dbReference>
<keyword evidence="6 7" id="KW-0411">Iron-sulfur</keyword>
<dbReference type="GO" id="GO:0140663">
    <property type="term" value="F:ATP-dependent FeS chaperone activity"/>
    <property type="evidence" value="ECO:0007669"/>
    <property type="project" value="InterPro"/>
</dbReference>
<name>B3T3E5_9ARCH</name>
<dbReference type="PANTHER" id="PTHR42961">
    <property type="entry name" value="IRON-SULFUR PROTEIN NUBPL"/>
    <property type="match status" value="1"/>
</dbReference>
<dbReference type="SUPFAM" id="SSF52540">
    <property type="entry name" value="P-loop containing nucleoside triphosphate hydrolases"/>
    <property type="match status" value="1"/>
</dbReference>
<dbReference type="InterPro" id="IPR000808">
    <property type="entry name" value="Mrp-like_CS"/>
</dbReference>
<keyword evidence="3 7" id="KW-0378">Hydrolase</keyword>
<organism evidence="9">
    <name type="scientific">uncultured marine crenarchaeote HF4000_ANIW97M7</name>
    <dbReference type="NCBI Taxonomy" id="455568"/>
    <lineage>
        <taxon>Archaea</taxon>
        <taxon>Nitrososphaerota</taxon>
        <taxon>Nitrososphaeria</taxon>
        <taxon>Nitrosopumilales</taxon>
        <taxon>environmental samples</taxon>
    </lineage>
</organism>
<accession>B3T3E5</accession>
<evidence type="ECO:0000256" key="6">
    <source>
        <dbReference type="ARBA" id="ARBA00023014"/>
    </source>
</evidence>
<dbReference type="EMBL" id="EU016592">
    <property type="protein sequence ID" value="ABZ07104.1"/>
    <property type="molecule type" value="Genomic_DNA"/>
</dbReference>
<keyword evidence="5 7" id="KW-0408">Iron</keyword>
<evidence type="ECO:0000256" key="2">
    <source>
        <dbReference type="ARBA" id="ARBA00022741"/>
    </source>
</evidence>
<dbReference type="Gene3D" id="3.40.50.300">
    <property type="entry name" value="P-loop containing nucleotide triphosphate hydrolases"/>
    <property type="match status" value="1"/>
</dbReference>
<keyword evidence="4 7" id="KW-0067">ATP-binding</keyword>
<dbReference type="InterPro" id="IPR002744">
    <property type="entry name" value="MIP18-like"/>
</dbReference>
<proteinExistence type="inferred from homology"/>
<dbReference type="InterPro" id="IPR044304">
    <property type="entry name" value="NUBPL-like"/>
</dbReference>
<evidence type="ECO:0000259" key="8">
    <source>
        <dbReference type="Pfam" id="PF01883"/>
    </source>
</evidence>
<dbReference type="GO" id="GO:0005524">
    <property type="term" value="F:ATP binding"/>
    <property type="evidence" value="ECO:0007669"/>
    <property type="project" value="UniProtKB-UniRule"/>
</dbReference>
<protein>
    <recommendedName>
        <fullName evidence="7">Iron-sulfur cluster carrier protein</fullName>
    </recommendedName>
</protein>
<evidence type="ECO:0000256" key="7">
    <source>
        <dbReference type="HAMAP-Rule" id="MF_02040"/>
    </source>
</evidence>
<keyword evidence="2 7" id="KW-0547">Nucleotide-binding</keyword>
<dbReference type="InterPro" id="IPR019591">
    <property type="entry name" value="Mrp/NBP35_ATP-bd"/>
</dbReference>
<feature type="domain" description="MIP18 family-like" evidence="8">
    <location>
        <begin position="5"/>
        <end position="71"/>
    </location>
</feature>
<dbReference type="Gene3D" id="3.30.300.130">
    <property type="entry name" value="Fe-S cluster assembly (FSCA)"/>
    <property type="match status" value="1"/>
</dbReference>
<feature type="binding site" evidence="7">
    <location>
        <begin position="105"/>
        <end position="112"/>
    </location>
    <ligand>
        <name>ATP</name>
        <dbReference type="ChEBI" id="CHEBI:30616"/>
    </ligand>
</feature>
<dbReference type="AlphaFoldDB" id="B3T3E5"/>
<dbReference type="GO" id="GO:0016226">
    <property type="term" value="P:iron-sulfur cluster assembly"/>
    <property type="evidence" value="ECO:0007669"/>
    <property type="project" value="InterPro"/>
</dbReference>
<dbReference type="FunFam" id="3.40.50.300:FF:000304">
    <property type="entry name" value="Iron-sulfur cluster carrier protein"/>
    <property type="match status" value="1"/>
</dbReference>
<dbReference type="Pfam" id="PF01883">
    <property type="entry name" value="FeS_assembly_P"/>
    <property type="match status" value="1"/>
</dbReference>
<dbReference type="HAMAP" id="MF_02040">
    <property type="entry name" value="Mrp_NBP35"/>
    <property type="match status" value="1"/>
</dbReference>
<reference evidence="9" key="1">
    <citation type="journal article" date="2008" name="ISME J.">
        <title>Genomic patterns of recombination, clonal divergence and environment in marine microbial populations.</title>
        <authorList>
            <person name="Konstantinidis K.T."/>
            <person name="Delong E.F."/>
        </authorList>
    </citation>
    <scope>NUCLEOTIDE SEQUENCE</scope>
</reference>
<dbReference type="Pfam" id="PF10609">
    <property type="entry name" value="ParA"/>
    <property type="match status" value="1"/>
</dbReference>
<dbReference type="InterPro" id="IPR034904">
    <property type="entry name" value="FSCA_dom_sf"/>
</dbReference>
<evidence type="ECO:0000256" key="4">
    <source>
        <dbReference type="ARBA" id="ARBA00022840"/>
    </source>
</evidence>
<sequence length="420" mass="45328">MVGVDDVINKLSTVIDPDLNKDIVSMGMIKDLDLNSGNLKFTLELTTPACPFNEEIEADVRKAIDELDGIKNLDMNVTAKVMEGRSLDADESMKTVKNIIAVASGKGGVGKSTVALNLALALSRTGAKVGLLDADIYGPSIPLMLGMKNAAMQVEDKKLQPPESNGIKVVSFGFFAEQEHQAAIYRGPIISGIVKQFLVDTNWTDLDYLIVDLPPGTGDIPLTLAQTIPITGILVVTTPQDVASSVASKAIGMFDKLNVPMLGVVENMSYFECSKCNEKHYIFGKGGAEKISKKHNMPFLGSIPLNSGIMEGSDLGKPVMITQPDSPSAEAFTAAAKNVAAQCSIQHYKMREEAEAEAKWNSLSPEERTEQFGILSTDDPNQHDDPISNKNWAELEQGTQDTIIQHLFGESKVQTTPITS</sequence>
<comment type="function">
    <text evidence="7">Binds and transfers iron-sulfur (Fe-S) clusters to target apoproteins. Can hydrolyze ATP.</text>
</comment>
<gene>
    <name evidence="9" type="ORF">ALOHA_HF4000ANIW97M7ctg1g40</name>
</gene>
<evidence type="ECO:0000256" key="1">
    <source>
        <dbReference type="ARBA" id="ARBA00022723"/>
    </source>
</evidence>
<comment type="similarity">
    <text evidence="7">Belongs to the Mrp/NBP35 ATP-binding proteins family.</text>
</comment>
<dbReference type="GO" id="GO:0046872">
    <property type="term" value="F:metal ion binding"/>
    <property type="evidence" value="ECO:0007669"/>
    <property type="project" value="UniProtKB-KW"/>
</dbReference>
<dbReference type="InterPro" id="IPR033756">
    <property type="entry name" value="YlxH/NBP35"/>
</dbReference>
<dbReference type="CDD" id="cd02037">
    <property type="entry name" value="Mrp_NBP35"/>
    <property type="match status" value="1"/>
</dbReference>
<comment type="subunit">
    <text evidence="7">Homodimer.</text>
</comment>
<dbReference type="PANTHER" id="PTHR42961:SF2">
    <property type="entry name" value="IRON-SULFUR PROTEIN NUBPL"/>
    <property type="match status" value="1"/>
</dbReference>
<evidence type="ECO:0000256" key="3">
    <source>
        <dbReference type="ARBA" id="ARBA00022801"/>
    </source>
</evidence>
<keyword evidence="1 7" id="KW-0479">Metal-binding</keyword>
<evidence type="ECO:0000313" key="9">
    <source>
        <dbReference type="EMBL" id="ABZ07104.1"/>
    </source>
</evidence>